<dbReference type="RefSeq" id="WP_184402533.1">
    <property type="nucleotide sequence ID" value="NZ_JACHHJ010000001.1"/>
</dbReference>
<dbReference type="GO" id="GO:0033539">
    <property type="term" value="P:fatty acid beta-oxidation using acyl-CoA dehydrogenase"/>
    <property type="evidence" value="ECO:0007669"/>
    <property type="project" value="TreeGrafter"/>
</dbReference>
<dbReference type="InterPro" id="IPR009075">
    <property type="entry name" value="AcylCo_DH/oxidase_C"/>
</dbReference>
<dbReference type="Gene3D" id="1.10.540.10">
    <property type="entry name" value="Acyl-CoA dehydrogenase/oxidase, N-terminal domain"/>
    <property type="match status" value="1"/>
</dbReference>
<dbReference type="EMBL" id="JACHHJ010000001">
    <property type="protein sequence ID" value="MBB6448551.1"/>
    <property type="molecule type" value="Genomic_DNA"/>
</dbReference>
<evidence type="ECO:0000256" key="4">
    <source>
        <dbReference type="ARBA" id="ARBA00022630"/>
    </source>
</evidence>
<dbReference type="GO" id="GO:0005737">
    <property type="term" value="C:cytoplasm"/>
    <property type="evidence" value="ECO:0007669"/>
    <property type="project" value="TreeGrafter"/>
</dbReference>
<evidence type="ECO:0000259" key="11">
    <source>
        <dbReference type="Pfam" id="PF00441"/>
    </source>
</evidence>
<dbReference type="Pfam" id="PF00441">
    <property type="entry name" value="Acyl-CoA_dh_1"/>
    <property type="match status" value="1"/>
</dbReference>
<dbReference type="InterPro" id="IPR037069">
    <property type="entry name" value="AcylCoA_DH/ox_N_sf"/>
</dbReference>
<comment type="pathway">
    <text evidence="2">Siderophore biosynthesis; mycobactin biosynthesis.</text>
</comment>
<dbReference type="AlphaFoldDB" id="A0A841PQG7"/>
<protein>
    <recommendedName>
        <fullName evidence="8">Acyl-[acyl-carrier-protein] dehydrogenase MbtN</fullName>
    </recommendedName>
    <alternativeName>
        <fullName evidence="9">Mycobactin synthase protein N</fullName>
    </alternativeName>
</protein>
<comment type="cofactor">
    <cofactor evidence="1 10">
        <name>FAD</name>
        <dbReference type="ChEBI" id="CHEBI:57692"/>
    </cofactor>
</comment>
<keyword evidence="15" id="KW-1185">Reference proteome</keyword>
<accession>A0A841PQG7</accession>
<keyword evidence="4 10" id="KW-0285">Flavoprotein</keyword>
<organism evidence="14 15">
    <name type="scientific">Geomicrobium halophilum</name>
    <dbReference type="NCBI Taxonomy" id="549000"/>
    <lineage>
        <taxon>Bacteria</taxon>
        <taxon>Bacillati</taxon>
        <taxon>Bacillota</taxon>
        <taxon>Bacilli</taxon>
        <taxon>Bacillales</taxon>
        <taxon>Geomicrobium</taxon>
    </lineage>
</organism>
<evidence type="ECO:0000256" key="1">
    <source>
        <dbReference type="ARBA" id="ARBA00001974"/>
    </source>
</evidence>
<dbReference type="FunFam" id="2.40.110.10:FF:000002">
    <property type="entry name" value="Acyl-CoA dehydrogenase fadE12"/>
    <property type="match status" value="1"/>
</dbReference>
<evidence type="ECO:0000313" key="14">
    <source>
        <dbReference type="EMBL" id="MBB6448551.1"/>
    </source>
</evidence>
<feature type="domain" description="Acyl-CoA dehydrogenase/oxidase C-terminal" evidence="11">
    <location>
        <begin position="228"/>
        <end position="376"/>
    </location>
</feature>
<dbReference type="InterPro" id="IPR036250">
    <property type="entry name" value="AcylCo_DH-like_C"/>
</dbReference>
<dbReference type="PANTHER" id="PTHR48083">
    <property type="entry name" value="MEDIUM-CHAIN SPECIFIC ACYL-COA DEHYDROGENASE, MITOCHONDRIAL-RELATED"/>
    <property type="match status" value="1"/>
</dbReference>
<feature type="domain" description="Acyl-CoA dehydrogenase/oxidase N-terminal" evidence="13">
    <location>
        <begin position="6"/>
        <end position="117"/>
    </location>
</feature>
<gene>
    <name evidence="14" type="ORF">HNR44_000500</name>
</gene>
<dbReference type="InterPro" id="IPR009100">
    <property type="entry name" value="AcylCoA_DH/oxidase_NM_dom_sf"/>
</dbReference>
<feature type="domain" description="Acyl-CoA oxidase/dehydrogenase middle" evidence="12">
    <location>
        <begin position="121"/>
        <end position="215"/>
    </location>
</feature>
<keyword evidence="5 10" id="KW-0274">FAD</keyword>
<evidence type="ECO:0000256" key="10">
    <source>
        <dbReference type="RuleBase" id="RU362125"/>
    </source>
</evidence>
<dbReference type="SUPFAM" id="SSF47203">
    <property type="entry name" value="Acyl-CoA dehydrogenase C-terminal domain-like"/>
    <property type="match status" value="1"/>
</dbReference>
<dbReference type="SUPFAM" id="SSF56645">
    <property type="entry name" value="Acyl-CoA dehydrogenase NM domain-like"/>
    <property type="match status" value="1"/>
</dbReference>
<sequence length="378" mass="42637">MGAYVTETHHIFRQSLRKFLEAEAVPFFQQWEEDKQVPRSFWEKMGEEGFLCPWVDESYGGLNADFGYSVIITEELERVGTGLIGIGLHNDIVMPYIGHYGTEKQKQRWLPRAVNGDIVSAIAMTEPGAGSDLANVKTTAKRDGDFYIVNGEKTFITNGVLSDFVIVVCKTDRFAGHKGISLLVVEEGTEGFTKGKQLKKVGQHSQDTSELIFDQAKVPAENLLGEENKGFYYLMEQLQQERLTIAIGAIASLERMLEITVDYVKERQAFGQPISQFQHTQFKIAEMASEIKIGRTFVDELIKKHMDGEQIVSEVSMAKWWTTDLLKKVADTCMQLHGGYGYIEEYEIARRFRDVQVASIYAGTNEIMKGIIAKNMGL</sequence>
<evidence type="ECO:0000256" key="2">
    <source>
        <dbReference type="ARBA" id="ARBA00005102"/>
    </source>
</evidence>
<evidence type="ECO:0000256" key="8">
    <source>
        <dbReference type="ARBA" id="ARBA00040394"/>
    </source>
</evidence>
<dbReference type="InterPro" id="IPR046373">
    <property type="entry name" value="Acyl-CoA_Oxase/DH_mid-dom_sf"/>
</dbReference>
<evidence type="ECO:0000256" key="9">
    <source>
        <dbReference type="ARBA" id="ARBA00042660"/>
    </source>
</evidence>
<dbReference type="Proteomes" id="UP000568839">
    <property type="component" value="Unassembled WGS sequence"/>
</dbReference>
<dbReference type="Pfam" id="PF02770">
    <property type="entry name" value="Acyl-CoA_dh_M"/>
    <property type="match status" value="1"/>
</dbReference>
<dbReference type="Gene3D" id="1.20.140.10">
    <property type="entry name" value="Butyryl-CoA Dehydrogenase, subunit A, domain 3"/>
    <property type="match status" value="1"/>
</dbReference>
<dbReference type="FunFam" id="1.20.140.10:FF:000001">
    <property type="entry name" value="Acyl-CoA dehydrogenase"/>
    <property type="match status" value="1"/>
</dbReference>
<dbReference type="PANTHER" id="PTHR48083:SF20">
    <property type="entry name" value="LONG-CHAIN SPECIFIC ACYL-COA DEHYDROGENASE, MITOCHONDRIAL"/>
    <property type="match status" value="1"/>
</dbReference>
<comment type="function">
    <text evidence="7">Catalyzes the dehydrogenation at the alpha-beta position of ACP-bound acyl chains. This results in the introduction of a double bond in the lipidic chain, which is further transferred to the epsilon-amino group of lysine residue in the mycobactin core by MbtK.</text>
</comment>
<evidence type="ECO:0000256" key="7">
    <source>
        <dbReference type="ARBA" id="ARBA00037085"/>
    </source>
</evidence>
<evidence type="ECO:0000256" key="3">
    <source>
        <dbReference type="ARBA" id="ARBA00009347"/>
    </source>
</evidence>
<dbReference type="PROSITE" id="PS00073">
    <property type="entry name" value="ACYL_COA_DH_2"/>
    <property type="match status" value="1"/>
</dbReference>
<dbReference type="InterPro" id="IPR006089">
    <property type="entry name" value="Acyl-CoA_DH_CS"/>
</dbReference>
<proteinExistence type="inferred from homology"/>
<dbReference type="InterPro" id="IPR013786">
    <property type="entry name" value="AcylCoA_DH/ox_N"/>
</dbReference>
<name>A0A841PQG7_9BACL</name>
<evidence type="ECO:0000256" key="5">
    <source>
        <dbReference type="ARBA" id="ARBA00022827"/>
    </source>
</evidence>
<comment type="similarity">
    <text evidence="3 10">Belongs to the acyl-CoA dehydrogenase family.</text>
</comment>
<dbReference type="GO" id="GO:0003995">
    <property type="term" value="F:acyl-CoA dehydrogenase activity"/>
    <property type="evidence" value="ECO:0007669"/>
    <property type="project" value="InterPro"/>
</dbReference>
<evidence type="ECO:0000259" key="13">
    <source>
        <dbReference type="Pfam" id="PF02771"/>
    </source>
</evidence>
<evidence type="ECO:0000259" key="12">
    <source>
        <dbReference type="Pfam" id="PF02770"/>
    </source>
</evidence>
<dbReference type="InterPro" id="IPR006091">
    <property type="entry name" value="Acyl-CoA_Oxase/DH_mid-dom"/>
</dbReference>
<dbReference type="Gene3D" id="2.40.110.10">
    <property type="entry name" value="Butyryl-CoA Dehydrogenase, subunit A, domain 2"/>
    <property type="match status" value="1"/>
</dbReference>
<evidence type="ECO:0000313" key="15">
    <source>
        <dbReference type="Proteomes" id="UP000568839"/>
    </source>
</evidence>
<dbReference type="InterPro" id="IPR050741">
    <property type="entry name" value="Acyl-CoA_dehydrogenase"/>
</dbReference>
<comment type="caution">
    <text evidence="14">The sequence shown here is derived from an EMBL/GenBank/DDBJ whole genome shotgun (WGS) entry which is preliminary data.</text>
</comment>
<dbReference type="Pfam" id="PF02771">
    <property type="entry name" value="Acyl-CoA_dh_N"/>
    <property type="match status" value="1"/>
</dbReference>
<dbReference type="GO" id="GO:0050660">
    <property type="term" value="F:flavin adenine dinucleotide binding"/>
    <property type="evidence" value="ECO:0007669"/>
    <property type="project" value="InterPro"/>
</dbReference>
<keyword evidence="6 10" id="KW-0560">Oxidoreductase</keyword>
<dbReference type="FunFam" id="1.10.540.10:FF:000009">
    <property type="entry name" value="Probable acyl-CoA dehydrogenase"/>
    <property type="match status" value="1"/>
</dbReference>
<evidence type="ECO:0000256" key="6">
    <source>
        <dbReference type="ARBA" id="ARBA00023002"/>
    </source>
</evidence>
<reference evidence="14 15" key="1">
    <citation type="submission" date="2020-08" db="EMBL/GenBank/DDBJ databases">
        <title>Genomic Encyclopedia of Type Strains, Phase IV (KMG-IV): sequencing the most valuable type-strain genomes for metagenomic binning, comparative biology and taxonomic classification.</title>
        <authorList>
            <person name="Goeker M."/>
        </authorList>
    </citation>
    <scope>NUCLEOTIDE SEQUENCE [LARGE SCALE GENOMIC DNA]</scope>
    <source>
        <strain evidence="14 15">DSM 21769</strain>
    </source>
</reference>